<dbReference type="Gene3D" id="3.40.50.300">
    <property type="entry name" value="P-loop containing nucleotide triphosphate hydrolases"/>
    <property type="match status" value="1"/>
</dbReference>
<dbReference type="InterPro" id="IPR027417">
    <property type="entry name" value="P-loop_NTPase"/>
</dbReference>
<dbReference type="EMBL" id="KQ241873">
    <property type="protein sequence ID" value="KNC83006.1"/>
    <property type="molecule type" value="Genomic_DNA"/>
</dbReference>
<name>A0A0L0G2F4_9EUKA</name>
<dbReference type="RefSeq" id="XP_014156908.1">
    <property type="nucleotide sequence ID" value="XM_014301433.1"/>
</dbReference>
<evidence type="ECO:0000256" key="2">
    <source>
        <dbReference type="ARBA" id="ARBA00018687"/>
    </source>
</evidence>
<dbReference type="STRING" id="667725.A0A0L0G2F4"/>
<evidence type="ECO:0000313" key="6">
    <source>
        <dbReference type="Proteomes" id="UP000054560"/>
    </source>
</evidence>
<dbReference type="AlphaFoldDB" id="A0A0L0G2F4"/>
<feature type="coiled-coil region" evidence="4">
    <location>
        <begin position="52"/>
        <end position="100"/>
    </location>
</feature>
<dbReference type="GeneID" id="25905233"/>
<dbReference type="PANTHER" id="PTHR45916:SF1">
    <property type="entry name" value="STRUCTURAL MAINTENANCE OF CHROMOSOMES PROTEIN 5"/>
    <property type="match status" value="1"/>
</dbReference>
<dbReference type="Proteomes" id="UP000054560">
    <property type="component" value="Unassembled WGS sequence"/>
</dbReference>
<accession>A0A0L0G2F4</accession>
<dbReference type="PANTHER" id="PTHR45916">
    <property type="entry name" value="STRUCTURAL MAINTENANCE OF CHROMOSOMES PROTEIN 5"/>
    <property type="match status" value="1"/>
</dbReference>
<dbReference type="GO" id="GO:0030915">
    <property type="term" value="C:Smc5-Smc6 complex"/>
    <property type="evidence" value="ECO:0007669"/>
    <property type="project" value="TreeGrafter"/>
</dbReference>
<dbReference type="GO" id="GO:0003697">
    <property type="term" value="F:single-stranded DNA binding"/>
    <property type="evidence" value="ECO:0007669"/>
    <property type="project" value="TreeGrafter"/>
</dbReference>
<evidence type="ECO:0000256" key="3">
    <source>
        <dbReference type="ARBA" id="ARBA00023054"/>
    </source>
</evidence>
<evidence type="ECO:0000256" key="4">
    <source>
        <dbReference type="SAM" id="Coils"/>
    </source>
</evidence>
<protein>
    <recommendedName>
        <fullName evidence="2">Structural maintenance of chromosomes protein 5</fullName>
    </recommendedName>
</protein>
<proteinExistence type="inferred from homology"/>
<evidence type="ECO:0000313" key="5">
    <source>
        <dbReference type="EMBL" id="KNC83006.1"/>
    </source>
</evidence>
<sequence>MFKILAVYINKARSLSILPSHRTRSLLQKAKALGNGDNDELRELLDAYPDDLHELQELMHELQANLDSTLHVNENSVREYEEREAEIEALEVQLTSLTEQRGKFREHKEEKEGAWLTPLNEIIQTINTKFSGFFEQLGCAGEVVLDDSPDDYSNYGVEIRVKFREKDTLHKLTAHHQSGGERSVSTILYLMSFQQMANAPFRIVDEVWAGKCVYILAY</sequence>
<evidence type="ECO:0000256" key="1">
    <source>
        <dbReference type="ARBA" id="ARBA00010171"/>
    </source>
</evidence>
<reference evidence="5 6" key="1">
    <citation type="submission" date="2011-02" db="EMBL/GenBank/DDBJ databases">
        <title>The Genome Sequence of Sphaeroforma arctica JP610.</title>
        <authorList>
            <consortium name="The Broad Institute Genome Sequencing Platform"/>
            <person name="Russ C."/>
            <person name="Cuomo C."/>
            <person name="Young S.K."/>
            <person name="Zeng Q."/>
            <person name="Gargeya S."/>
            <person name="Alvarado L."/>
            <person name="Berlin A."/>
            <person name="Chapman S.B."/>
            <person name="Chen Z."/>
            <person name="Freedman E."/>
            <person name="Gellesch M."/>
            <person name="Goldberg J."/>
            <person name="Griggs A."/>
            <person name="Gujja S."/>
            <person name="Heilman E."/>
            <person name="Heiman D."/>
            <person name="Howarth C."/>
            <person name="Mehta T."/>
            <person name="Neiman D."/>
            <person name="Pearson M."/>
            <person name="Roberts A."/>
            <person name="Saif S."/>
            <person name="Shea T."/>
            <person name="Shenoy N."/>
            <person name="Sisk P."/>
            <person name="Stolte C."/>
            <person name="Sykes S."/>
            <person name="White J."/>
            <person name="Yandava C."/>
            <person name="Burger G."/>
            <person name="Gray M.W."/>
            <person name="Holland P.W.H."/>
            <person name="King N."/>
            <person name="Lang F.B.F."/>
            <person name="Roger A.J."/>
            <person name="Ruiz-Trillo I."/>
            <person name="Haas B."/>
            <person name="Nusbaum C."/>
            <person name="Birren B."/>
        </authorList>
    </citation>
    <scope>NUCLEOTIDE SEQUENCE [LARGE SCALE GENOMIC DNA]</scope>
    <source>
        <strain evidence="5 6">JP610</strain>
    </source>
</reference>
<gene>
    <name evidence="5" type="ORF">SARC_04729</name>
</gene>
<dbReference type="GO" id="GO:0000724">
    <property type="term" value="P:double-strand break repair via homologous recombination"/>
    <property type="evidence" value="ECO:0007669"/>
    <property type="project" value="TreeGrafter"/>
</dbReference>
<organism evidence="5 6">
    <name type="scientific">Sphaeroforma arctica JP610</name>
    <dbReference type="NCBI Taxonomy" id="667725"/>
    <lineage>
        <taxon>Eukaryota</taxon>
        <taxon>Ichthyosporea</taxon>
        <taxon>Ichthyophonida</taxon>
        <taxon>Sphaeroforma</taxon>
    </lineage>
</organism>
<dbReference type="eggNOG" id="KOG0979">
    <property type="taxonomic scope" value="Eukaryota"/>
</dbReference>
<dbReference type="GO" id="GO:0005634">
    <property type="term" value="C:nucleus"/>
    <property type="evidence" value="ECO:0007669"/>
    <property type="project" value="TreeGrafter"/>
</dbReference>
<keyword evidence="3 4" id="KW-0175">Coiled coil</keyword>
<keyword evidence="6" id="KW-1185">Reference proteome</keyword>
<dbReference type="SUPFAM" id="SSF52540">
    <property type="entry name" value="P-loop containing nucleoside triphosphate hydrolases"/>
    <property type="match status" value="1"/>
</dbReference>
<comment type="similarity">
    <text evidence="1">Belongs to the SMC family. SMC5 subfamily.</text>
</comment>
<dbReference type="OrthoDB" id="10254973at2759"/>